<name>A0A7D3XAU4_9SPHN</name>
<proteinExistence type="predicted"/>
<dbReference type="PANTHER" id="PTHR23131:SF0">
    <property type="entry name" value="ENDORIBONUCLEASE LACTB2"/>
    <property type="match status" value="1"/>
</dbReference>
<evidence type="ECO:0000313" key="2">
    <source>
        <dbReference type="EMBL" id="QKG72055.1"/>
    </source>
</evidence>
<dbReference type="PANTHER" id="PTHR23131">
    <property type="entry name" value="ENDORIBONUCLEASE LACTB2"/>
    <property type="match status" value="1"/>
</dbReference>
<dbReference type="InterPro" id="IPR036388">
    <property type="entry name" value="WH-like_DNA-bd_sf"/>
</dbReference>
<dbReference type="RefSeq" id="WP_173215115.1">
    <property type="nucleotide sequence ID" value="NZ_CP053921.1"/>
</dbReference>
<organism evidence="2 3">
    <name type="scientific">Erythrobacter mangrovi</name>
    <dbReference type="NCBI Taxonomy" id="2739433"/>
    <lineage>
        <taxon>Bacteria</taxon>
        <taxon>Pseudomonadati</taxon>
        <taxon>Pseudomonadota</taxon>
        <taxon>Alphaproteobacteria</taxon>
        <taxon>Sphingomonadales</taxon>
        <taxon>Erythrobacteraceae</taxon>
        <taxon>Erythrobacter/Porphyrobacter group</taxon>
        <taxon>Erythrobacter</taxon>
    </lineage>
</organism>
<feature type="domain" description="Metallo-beta-lactamase" evidence="1">
    <location>
        <begin position="36"/>
        <end position="209"/>
    </location>
</feature>
<dbReference type="InterPro" id="IPR041516">
    <property type="entry name" value="LACTB2_WH"/>
</dbReference>
<dbReference type="CDD" id="cd16278">
    <property type="entry name" value="metallo-hydrolase-like_MBL-fold"/>
    <property type="match status" value="1"/>
</dbReference>
<keyword evidence="2" id="KW-0378">Hydrolase</keyword>
<dbReference type="InterPro" id="IPR036866">
    <property type="entry name" value="RibonucZ/Hydroxyglut_hydro"/>
</dbReference>
<reference evidence="2 3" key="1">
    <citation type="submission" date="2020-05" db="EMBL/GenBank/DDBJ databases">
        <title>Erythrobacter mangrovi sp. nov., isolated from rhizosphere soil of mangrove plant (Kandelia candel).</title>
        <authorList>
            <person name="Ye Y.H."/>
        </authorList>
    </citation>
    <scope>NUCLEOTIDE SEQUENCE [LARGE SCALE GENOMIC DNA]</scope>
    <source>
        <strain evidence="2 3">EB310</strain>
    </source>
</reference>
<dbReference type="InterPro" id="IPR050662">
    <property type="entry name" value="Sec-metab_biosynth-thioest"/>
</dbReference>
<keyword evidence="3" id="KW-1185">Reference proteome</keyword>
<dbReference type="EMBL" id="CP053921">
    <property type="protein sequence ID" value="QKG72055.1"/>
    <property type="molecule type" value="Genomic_DNA"/>
</dbReference>
<dbReference type="Gene3D" id="3.60.15.10">
    <property type="entry name" value="Ribonuclease Z/Hydroxyacylglutathione hydrolase-like"/>
    <property type="match status" value="1"/>
</dbReference>
<dbReference type="Pfam" id="PF17778">
    <property type="entry name" value="WHD_BLACT"/>
    <property type="match status" value="1"/>
</dbReference>
<dbReference type="SMART" id="SM00849">
    <property type="entry name" value="Lactamase_B"/>
    <property type="match status" value="1"/>
</dbReference>
<dbReference type="SUPFAM" id="SSF56281">
    <property type="entry name" value="Metallo-hydrolase/oxidoreductase"/>
    <property type="match status" value="1"/>
</dbReference>
<dbReference type="GO" id="GO:0016787">
    <property type="term" value="F:hydrolase activity"/>
    <property type="evidence" value="ECO:0007669"/>
    <property type="project" value="UniProtKB-KW"/>
</dbReference>
<dbReference type="AlphaFoldDB" id="A0A7D3XAU4"/>
<accession>A0A7D3XAU4</accession>
<dbReference type="KEGG" id="emv:HQR01_12150"/>
<protein>
    <submittedName>
        <fullName evidence="2">MBL fold metallo-hydrolase</fullName>
    </submittedName>
</protein>
<gene>
    <name evidence="2" type="ORF">HQR01_12150</name>
</gene>
<dbReference type="Gene3D" id="1.10.10.10">
    <property type="entry name" value="Winged helix-like DNA-binding domain superfamily/Winged helix DNA-binding domain"/>
    <property type="match status" value="1"/>
</dbReference>
<evidence type="ECO:0000313" key="3">
    <source>
        <dbReference type="Proteomes" id="UP000504693"/>
    </source>
</evidence>
<sequence>MAGAPPKPWPTGQAMQLEPLVRRVLAPNPSPYTYTGTQTYIVGLGDGCAVIDPGPDDPDHLLALDAAIDGEHVCAIMCTHTHRDHSPAAKTLAARTGAPVVGCARLVLDDSGPRADAAFDRSYEPDRVMEDGEQMTGPGWTLTAVATPGHVSNHLCFALEESGALFTGDHVMGWSTSVVIPPDGDMRAYMQSLEKLQAREQDRVYYPAHGEAVEKPHQLVRGMIGHRRQRENQILRFLGEGPHAAADFVPKMYKGLDPKLHKAAEMSVTAHLIDLERRGLALQSDDIWRTI</sequence>
<dbReference type="InterPro" id="IPR001279">
    <property type="entry name" value="Metallo-B-lactamas"/>
</dbReference>
<evidence type="ECO:0000259" key="1">
    <source>
        <dbReference type="SMART" id="SM00849"/>
    </source>
</evidence>
<dbReference type="Proteomes" id="UP000504693">
    <property type="component" value="Chromosome"/>
</dbReference>
<dbReference type="Pfam" id="PF00753">
    <property type="entry name" value="Lactamase_B"/>
    <property type="match status" value="1"/>
</dbReference>